<dbReference type="EMBL" id="AHBW01000043">
    <property type="protein sequence ID" value="EHK82989.1"/>
    <property type="molecule type" value="Genomic_DNA"/>
</dbReference>
<comment type="caution">
    <text evidence="1">The sequence shown here is derived from an EMBL/GenBank/DDBJ whole genome shotgun (WGS) entry which is preliminary data.</text>
</comment>
<organism evidence="1 2">
    <name type="scientific">Rhodococcus pyridinivorans AK37</name>
    <dbReference type="NCBI Taxonomy" id="1114960"/>
    <lineage>
        <taxon>Bacteria</taxon>
        <taxon>Bacillati</taxon>
        <taxon>Actinomycetota</taxon>
        <taxon>Actinomycetes</taxon>
        <taxon>Mycobacteriales</taxon>
        <taxon>Nocardiaceae</taxon>
        <taxon>Rhodococcus</taxon>
    </lineage>
</organism>
<sequence length="64" mass="6736">MVPVRISSSSCSQVEWKPIRVAATIAIHRLAVCSIAFVKNRSMNDGCSVVVVIVFTATADGADG</sequence>
<reference evidence="1 2" key="1">
    <citation type="submission" date="2011-12" db="EMBL/GenBank/DDBJ databases">
        <authorList>
            <person name="Kriszt B."/>
            <person name="Tancsics A."/>
            <person name="Cserhati M."/>
            <person name="Toth A."/>
            <person name="Nagy I."/>
            <person name="Horvath B."/>
            <person name="Tamura T."/>
            <person name="Kukolya J."/>
            <person name="Szoboszlay S."/>
        </authorList>
    </citation>
    <scope>NUCLEOTIDE SEQUENCE [LARGE SCALE GENOMIC DNA]</scope>
    <source>
        <strain evidence="1 2">AK37</strain>
    </source>
</reference>
<dbReference type="AlphaFoldDB" id="H0JSM4"/>
<dbReference type="Proteomes" id="UP000005064">
    <property type="component" value="Unassembled WGS sequence"/>
</dbReference>
<evidence type="ECO:0000313" key="2">
    <source>
        <dbReference type="Proteomes" id="UP000005064"/>
    </source>
</evidence>
<protein>
    <submittedName>
        <fullName evidence="1">Uncharacterized protein</fullName>
    </submittedName>
</protein>
<proteinExistence type="predicted"/>
<evidence type="ECO:0000313" key="1">
    <source>
        <dbReference type="EMBL" id="EHK82989.1"/>
    </source>
</evidence>
<name>H0JSM4_9NOCA</name>
<gene>
    <name evidence="1" type="ORF">AK37_13414</name>
</gene>
<accession>H0JSM4</accession>